<organism evidence="1">
    <name type="scientific">Arundo donax</name>
    <name type="common">Giant reed</name>
    <name type="synonym">Donax arundinaceus</name>
    <dbReference type="NCBI Taxonomy" id="35708"/>
    <lineage>
        <taxon>Eukaryota</taxon>
        <taxon>Viridiplantae</taxon>
        <taxon>Streptophyta</taxon>
        <taxon>Embryophyta</taxon>
        <taxon>Tracheophyta</taxon>
        <taxon>Spermatophyta</taxon>
        <taxon>Magnoliopsida</taxon>
        <taxon>Liliopsida</taxon>
        <taxon>Poales</taxon>
        <taxon>Poaceae</taxon>
        <taxon>PACMAD clade</taxon>
        <taxon>Arundinoideae</taxon>
        <taxon>Arundineae</taxon>
        <taxon>Arundo</taxon>
    </lineage>
</organism>
<dbReference type="AlphaFoldDB" id="A0A0A9CV20"/>
<dbReference type="EMBL" id="GBRH01217746">
    <property type="protein sequence ID" value="JAD80149.1"/>
    <property type="molecule type" value="Transcribed_RNA"/>
</dbReference>
<sequence length="50" mass="5858">MPLICTIREIQPAYWEERSITPNWFGRDYSSSIGMKEHPEQVLFRGGICN</sequence>
<evidence type="ECO:0000313" key="1">
    <source>
        <dbReference type="EMBL" id="JAD80149.1"/>
    </source>
</evidence>
<reference evidence="1" key="1">
    <citation type="submission" date="2014-09" db="EMBL/GenBank/DDBJ databases">
        <authorList>
            <person name="Magalhaes I.L.F."/>
            <person name="Oliveira U."/>
            <person name="Santos F.R."/>
            <person name="Vidigal T.H.D.A."/>
            <person name="Brescovit A.D."/>
            <person name="Santos A.J."/>
        </authorList>
    </citation>
    <scope>NUCLEOTIDE SEQUENCE</scope>
    <source>
        <tissue evidence="1">Shoot tissue taken approximately 20 cm above the soil surface</tissue>
    </source>
</reference>
<protein>
    <submittedName>
        <fullName evidence="1">Uncharacterized protein</fullName>
    </submittedName>
</protein>
<proteinExistence type="predicted"/>
<name>A0A0A9CV20_ARUDO</name>
<reference evidence="1" key="2">
    <citation type="journal article" date="2015" name="Data Brief">
        <title>Shoot transcriptome of the giant reed, Arundo donax.</title>
        <authorList>
            <person name="Barrero R.A."/>
            <person name="Guerrero F.D."/>
            <person name="Moolhuijzen P."/>
            <person name="Goolsby J.A."/>
            <person name="Tidwell J."/>
            <person name="Bellgard S.E."/>
            <person name="Bellgard M.I."/>
        </authorList>
    </citation>
    <scope>NUCLEOTIDE SEQUENCE</scope>
    <source>
        <tissue evidence="1">Shoot tissue taken approximately 20 cm above the soil surface</tissue>
    </source>
</reference>
<accession>A0A0A9CV20</accession>